<dbReference type="RefSeq" id="WP_145451943.1">
    <property type="nucleotide sequence ID" value="NZ_CP037421.1"/>
</dbReference>
<accession>A0A517QEI0</accession>
<dbReference type="InterPro" id="IPR000683">
    <property type="entry name" value="Gfo/Idh/MocA-like_OxRdtase_N"/>
</dbReference>
<dbReference type="PANTHER" id="PTHR43818">
    <property type="entry name" value="BCDNA.GH03377"/>
    <property type="match status" value="1"/>
</dbReference>
<feature type="domain" description="Gfo/Idh/MocA-like oxidoreductase N-terminal" evidence="1">
    <location>
        <begin position="48"/>
        <end position="178"/>
    </location>
</feature>
<dbReference type="GO" id="GO:0047061">
    <property type="term" value="F:glucose-fructose oxidoreductase activity"/>
    <property type="evidence" value="ECO:0007669"/>
    <property type="project" value="UniProtKB-EC"/>
</dbReference>
<protein>
    <submittedName>
        <fullName evidence="2">Glucose--fructose oxidoreductase</fullName>
        <ecNumber evidence="2">1.1.99.28</ecNumber>
    </submittedName>
</protein>
<keyword evidence="3" id="KW-1185">Reference proteome</keyword>
<dbReference type="EC" id="1.1.99.28" evidence="2"/>
<reference evidence="2 3" key="1">
    <citation type="submission" date="2019-03" db="EMBL/GenBank/DDBJ databases">
        <title>Deep-cultivation of Planctomycetes and their phenomic and genomic characterization uncovers novel biology.</title>
        <authorList>
            <person name="Wiegand S."/>
            <person name="Jogler M."/>
            <person name="Boedeker C."/>
            <person name="Pinto D."/>
            <person name="Vollmers J."/>
            <person name="Rivas-Marin E."/>
            <person name="Kohn T."/>
            <person name="Peeters S.H."/>
            <person name="Heuer A."/>
            <person name="Rast P."/>
            <person name="Oberbeckmann S."/>
            <person name="Bunk B."/>
            <person name="Jeske O."/>
            <person name="Meyerdierks A."/>
            <person name="Storesund J.E."/>
            <person name="Kallscheuer N."/>
            <person name="Luecker S."/>
            <person name="Lage O.M."/>
            <person name="Pohl T."/>
            <person name="Merkel B.J."/>
            <person name="Hornburger P."/>
            <person name="Mueller R.-W."/>
            <person name="Bruemmer F."/>
            <person name="Labrenz M."/>
            <person name="Spormann A.M."/>
            <person name="Op den Camp H."/>
            <person name="Overmann J."/>
            <person name="Amann R."/>
            <person name="Jetten M.S.M."/>
            <person name="Mascher T."/>
            <person name="Medema M.H."/>
            <person name="Devos D.P."/>
            <person name="Kaster A.-K."/>
            <person name="Ovreas L."/>
            <person name="Rohde M."/>
            <person name="Galperin M.Y."/>
            <person name="Jogler C."/>
        </authorList>
    </citation>
    <scope>NUCLEOTIDE SEQUENCE [LARGE SCALE GENOMIC DNA]</scope>
    <source>
        <strain evidence="2 3">Enr10</strain>
    </source>
</reference>
<evidence type="ECO:0000313" key="2">
    <source>
        <dbReference type="EMBL" id="QDT30042.1"/>
    </source>
</evidence>
<gene>
    <name evidence="2" type="primary">gfo_10</name>
    <name evidence="2" type="ORF">Enr10x_54010</name>
</gene>
<dbReference type="InterPro" id="IPR006311">
    <property type="entry name" value="TAT_signal"/>
</dbReference>
<sequence length="179" mass="19619">MQNKNLPPENKSSKLTRRDFIAAASTAFMVPTIVPSSVFGANAPSNRINIAQIGCGNQSRADLPGMLRLADAQVVAVCDVNKASGGYARKEHFLGRDPAQKKVNEYYAKKARSGKYQGCDAYSDFRDVLAREDIDAVMITLPDHWHALATVKSCEAGKDVYCQKPMSLTVHDGQQMVNR</sequence>
<proteinExistence type="predicted"/>
<dbReference type="Gene3D" id="3.40.50.720">
    <property type="entry name" value="NAD(P)-binding Rossmann-like Domain"/>
    <property type="match status" value="1"/>
</dbReference>
<dbReference type="InterPro" id="IPR036291">
    <property type="entry name" value="NAD(P)-bd_dom_sf"/>
</dbReference>
<dbReference type="SUPFAM" id="SSF51735">
    <property type="entry name" value="NAD(P)-binding Rossmann-fold domains"/>
    <property type="match status" value="1"/>
</dbReference>
<dbReference type="PANTHER" id="PTHR43818:SF5">
    <property type="entry name" value="OXIDOREDUCTASE FAMILY PROTEIN"/>
    <property type="match status" value="1"/>
</dbReference>
<dbReference type="Pfam" id="PF01408">
    <property type="entry name" value="GFO_IDH_MocA"/>
    <property type="match status" value="1"/>
</dbReference>
<keyword evidence="2" id="KW-0560">Oxidoreductase</keyword>
<dbReference type="PROSITE" id="PS51318">
    <property type="entry name" value="TAT"/>
    <property type="match status" value="1"/>
</dbReference>
<dbReference type="Proteomes" id="UP000315647">
    <property type="component" value="Chromosome"/>
</dbReference>
<dbReference type="AlphaFoldDB" id="A0A517QEI0"/>
<dbReference type="InterPro" id="IPR050463">
    <property type="entry name" value="Gfo/Idh/MocA_oxidrdct_glycsds"/>
</dbReference>
<organism evidence="2 3">
    <name type="scientific">Gimesia panareensis</name>
    <dbReference type="NCBI Taxonomy" id="2527978"/>
    <lineage>
        <taxon>Bacteria</taxon>
        <taxon>Pseudomonadati</taxon>
        <taxon>Planctomycetota</taxon>
        <taxon>Planctomycetia</taxon>
        <taxon>Planctomycetales</taxon>
        <taxon>Planctomycetaceae</taxon>
        <taxon>Gimesia</taxon>
    </lineage>
</organism>
<evidence type="ECO:0000259" key="1">
    <source>
        <dbReference type="Pfam" id="PF01408"/>
    </source>
</evidence>
<dbReference type="EMBL" id="CP037421">
    <property type="protein sequence ID" value="QDT30042.1"/>
    <property type="molecule type" value="Genomic_DNA"/>
</dbReference>
<evidence type="ECO:0000313" key="3">
    <source>
        <dbReference type="Proteomes" id="UP000315647"/>
    </source>
</evidence>
<name>A0A517QEI0_9PLAN</name>
<dbReference type="GO" id="GO:0000166">
    <property type="term" value="F:nucleotide binding"/>
    <property type="evidence" value="ECO:0007669"/>
    <property type="project" value="InterPro"/>
</dbReference>